<proteinExistence type="predicted"/>
<evidence type="ECO:0000256" key="1">
    <source>
        <dbReference type="ARBA" id="ARBA00022491"/>
    </source>
</evidence>
<dbReference type="GO" id="GO:0043565">
    <property type="term" value="F:sequence-specific DNA binding"/>
    <property type="evidence" value="ECO:0007669"/>
    <property type="project" value="InterPro"/>
</dbReference>
<evidence type="ECO:0000313" key="8">
    <source>
        <dbReference type="Proteomes" id="UP000182985"/>
    </source>
</evidence>
<name>A0A1J6HMU1_9HYPH</name>
<dbReference type="InterPro" id="IPR020449">
    <property type="entry name" value="Tscrpt_reg_AraC-type_HTH"/>
</dbReference>
<dbReference type="PANTHER" id="PTHR11019:SF199">
    <property type="entry name" value="HTH-TYPE TRANSCRIPTIONAL REGULATOR NIMR"/>
    <property type="match status" value="1"/>
</dbReference>
<comment type="caution">
    <text evidence="7">The sequence shown here is derived from an EMBL/GenBank/DDBJ whole genome shotgun (WGS) entry which is preliminary data.</text>
</comment>
<keyword evidence="2" id="KW-0805">Transcription regulation</keyword>
<evidence type="ECO:0000259" key="6">
    <source>
        <dbReference type="PROSITE" id="PS01124"/>
    </source>
</evidence>
<feature type="domain" description="HTH araC/xylS-type" evidence="6">
    <location>
        <begin position="163"/>
        <end position="260"/>
    </location>
</feature>
<dbReference type="AlphaFoldDB" id="A0A1J6HMU1"/>
<evidence type="ECO:0000256" key="3">
    <source>
        <dbReference type="ARBA" id="ARBA00023125"/>
    </source>
</evidence>
<evidence type="ECO:0000313" key="7">
    <source>
        <dbReference type="EMBL" id="OIS94309.1"/>
    </source>
</evidence>
<dbReference type="RefSeq" id="WP_071631127.1">
    <property type="nucleotide sequence ID" value="NZ_MOEC01000005.1"/>
</dbReference>
<reference evidence="7 8" key="1">
    <citation type="submission" date="2016-10" db="EMBL/GenBank/DDBJ databases">
        <title>The Draft Genome Sequence of the Potato Rhizosphere Bacteria Ochrobactrum sp. IPA7.2.</title>
        <authorList>
            <person name="Gogoleva N.E."/>
            <person name="Khlopko Y.A."/>
            <person name="Burygin G.L."/>
            <person name="Plotnikov A.O."/>
        </authorList>
    </citation>
    <scope>NUCLEOTIDE SEQUENCE [LARGE SCALE GENOMIC DNA]</scope>
    <source>
        <strain evidence="7 8">IPA7.2</strain>
    </source>
</reference>
<dbReference type="PRINTS" id="PR00032">
    <property type="entry name" value="HTHARAC"/>
</dbReference>
<dbReference type="InterPro" id="IPR009057">
    <property type="entry name" value="Homeodomain-like_sf"/>
</dbReference>
<dbReference type="InterPro" id="IPR003313">
    <property type="entry name" value="AraC-bd"/>
</dbReference>
<dbReference type="OrthoDB" id="9804543at2"/>
<dbReference type="FunFam" id="1.10.10.60:FF:000132">
    <property type="entry name" value="AraC family transcriptional regulator"/>
    <property type="match status" value="1"/>
</dbReference>
<keyword evidence="4" id="KW-0010">Activator</keyword>
<evidence type="ECO:0000256" key="5">
    <source>
        <dbReference type="ARBA" id="ARBA00023163"/>
    </source>
</evidence>
<sequence length="305" mass="34182">MTSIPVLPPHDYPDTIARPVVGLKVELAFAGETEPHKHRKDQLLYVIEGLITVEAERGVWTVPPQCAIWIPGGVMHFARATGQVSIGNLYVEPDECRGQRPDCGILFVQPLLRELILRFIIEPHCYPEGDIRETRLASVLMDELERAPAEPLRLPMPSDRRLKRLVDMLMDDPSLRLNLEEWGARVGASNRTLTRLFHRETGMSFGRWRQQLHVGLALQRLADGESVTNTALDLGYESPSAFSAMFRRMLGTTPARYLTETSAGGQGDVIHTCKNAIGYRPDGQTSKVIAMFQTKDDTSYSTKKC</sequence>
<keyword evidence="5" id="KW-0804">Transcription</keyword>
<dbReference type="PROSITE" id="PS01124">
    <property type="entry name" value="HTH_ARAC_FAMILY_2"/>
    <property type="match status" value="1"/>
</dbReference>
<dbReference type="InterPro" id="IPR011051">
    <property type="entry name" value="RmlC_Cupin_sf"/>
</dbReference>
<dbReference type="Pfam" id="PF02311">
    <property type="entry name" value="AraC_binding"/>
    <property type="match status" value="1"/>
</dbReference>
<dbReference type="Gene3D" id="1.10.10.60">
    <property type="entry name" value="Homeodomain-like"/>
    <property type="match status" value="2"/>
</dbReference>
<dbReference type="Pfam" id="PF12833">
    <property type="entry name" value="HTH_18"/>
    <property type="match status" value="1"/>
</dbReference>
<dbReference type="CDD" id="cd06124">
    <property type="entry name" value="cupin_NimR-like_N"/>
    <property type="match status" value="1"/>
</dbReference>
<keyword evidence="8" id="KW-1185">Reference proteome</keyword>
<protein>
    <submittedName>
        <fullName evidence="7">AraC family transcriptional regulator</fullName>
    </submittedName>
</protein>
<dbReference type="InterPro" id="IPR018060">
    <property type="entry name" value="HTH_AraC"/>
</dbReference>
<dbReference type="SUPFAM" id="SSF51182">
    <property type="entry name" value="RmlC-like cupins"/>
    <property type="match status" value="1"/>
</dbReference>
<dbReference type="Gene3D" id="2.60.120.10">
    <property type="entry name" value="Jelly Rolls"/>
    <property type="match status" value="1"/>
</dbReference>
<organism evidence="7 8">
    <name type="scientific">Brucella cytisi</name>
    <dbReference type="NCBI Taxonomy" id="407152"/>
    <lineage>
        <taxon>Bacteria</taxon>
        <taxon>Pseudomonadati</taxon>
        <taxon>Pseudomonadota</taxon>
        <taxon>Alphaproteobacteria</taxon>
        <taxon>Hyphomicrobiales</taxon>
        <taxon>Brucellaceae</taxon>
        <taxon>Brucella/Ochrobactrum group</taxon>
        <taxon>Brucella</taxon>
    </lineage>
</organism>
<dbReference type="InterPro" id="IPR014710">
    <property type="entry name" value="RmlC-like_jellyroll"/>
</dbReference>
<evidence type="ECO:0000256" key="2">
    <source>
        <dbReference type="ARBA" id="ARBA00023015"/>
    </source>
</evidence>
<evidence type="ECO:0000256" key="4">
    <source>
        <dbReference type="ARBA" id="ARBA00023159"/>
    </source>
</evidence>
<accession>A0A1J6HMU1</accession>
<dbReference type="SUPFAM" id="SSF46689">
    <property type="entry name" value="Homeodomain-like"/>
    <property type="match status" value="1"/>
</dbReference>
<keyword evidence="3" id="KW-0238">DNA-binding</keyword>
<gene>
    <name evidence="7" type="ORF">BLA27_07320</name>
</gene>
<dbReference type="EMBL" id="MOEC01000005">
    <property type="protein sequence ID" value="OIS94309.1"/>
    <property type="molecule type" value="Genomic_DNA"/>
</dbReference>
<dbReference type="GO" id="GO:0003700">
    <property type="term" value="F:DNA-binding transcription factor activity"/>
    <property type="evidence" value="ECO:0007669"/>
    <property type="project" value="InterPro"/>
</dbReference>
<dbReference type="SMART" id="SM00342">
    <property type="entry name" value="HTH_ARAC"/>
    <property type="match status" value="1"/>
</dbReference>
<dbReference type="PANTHER" id="PTHR11019">
    <property type="entry name" value="HTH-TYPE TRANSCRIPTIONAL REGULATOR NIMR"/>
    <property type="match status" value="1"/>
</dbReference>
<keyword evidence="1" id="KW-0678">Repressor</keyword>
<dbReference type="Proteomes" id="UP000182985">
    <property type="component" value="Unassembled WGS sequence"/>
</dbReference>